<dbReference type="OrthoDB" id="10006996at2759"/>
<dbReference type="SMART" id="SM00406">
    <property type="entry name" value="IGv"/>
    <property type="match status" value="1"/>
</dbReference>
<dbReference type="PANTHER" id="PTHR23277">
    <property type="entry name" value="NECTIN-RELATED"/>
    <property type="match status" value="1"/>
</dbReference>
<keyword evidence="9" id="KW-1015">Disulfide bond</keyword>
<dbReference type="Gene3D" id="2.60.40.10">
    <property type="entry name" value="Immunoglobulins"/>
    <property type="match status" value="3"/>
</dbReference>
<dbReference type="InterPro" id="IPR013162">
    <property type="entry name" value="CD80_C2-set"/>
</dbReference>
<feature type="signal peptide" evidence="12">
    <location>
        <begin position="1"/>
        <end position="26"/>
    </location>
</feature>
<keyword evidence="4 12" id="KW-0732">Signal</keyword>
<dbReference type="GO" id="GO:0007157">
    <property type="term" value="P:heterophilic cell-cell adhesion via plasma membrane cell adhesion molecules"/>
    <property type="evidence" value="ECO:0007669"/>
    <property type="project" value="TreeGrafter"/>
</dbReference>
<dbReference type="Pfam" id="PF13927">
    <property type="entry name" value="Ig_3"/>
    <property type="match status" value="1"/>
</dbReference>
<dbReference type="InterPro" id="IPR051427">
    <property type="entry name" value="Nectin/Nectin-like"/>
</dbReference>
<dbReference type="Pfam" id="PF07686">
    <property type="entry name" value="V-set"/>
    <property type="match status" value="1"/>
</dbReference>
<dbReference type="InterPro" id="IPR036179">
    <property type="entry name" value="Ig-like_dom_sf"/>
</dbReference>
<dbReference type="PANTHER" id="PTHR23277:SF106">
    <property type="entry name" value="NECTIN-1 ISOFORM X1-RELATED"/>
    <property type="match status" value="1"/>
</dbReference>
<reference evidence="15" key="1">
    <citation type="submission" date="2025-08" db="UniProtKB">
        <authorList>
            <consortium name="RefSeq"/>
        </authorList>
    </citation>
    <scope>IDENTIFICATION</scope>
</reference>
<protein>
    <submittedName>
        <fullName evidence="15">Nectin-1</fullName>
    </submittedName>
</protein>
<dbReference type="InterPro" id="IPR013106">
    <property type="entry name" value="Ig_V-set"/>
</dbReference>
<dbReference type="InterPro" id="IPR003599">
    <property type="entry name" value="Ig_sub"/>
</dbReference>
<keyword evidence="8 11" id="KW-0472">Membrane</keyword>
<evidence type="ECO:0000256" key="7">
    <source>
        <dbReference type="ARBA" id="ARBA00022989"/>
    </source>
</evidence>
<dbReference type="SUPFAM" id="SSF48726">
    <property type="entry name" value="Immunoglobulin"/>
    <property type="match status" value="3"/>
</dbReference>
<dbReference type="PROSITE" id="PS50835">
    <property type="entry name" value="IG_LIKE"/>
    <property type="match status" value="2"/>
</dbReference>
<sequence length="385" mass="42576">MDKSAKATLCWYILLSTWILSTVIETLQVIGGNITAVQGRTTILPCKLIDTTEALNQISWQKKTREKPQNVNFFTILASGEPNFVNGYDERFKFIGNLSAGNGSLQFSSVTLMDEGIYTCIFSLFPSGNHQTEILLNLLVPPVTNLKGDRPILGNEEVSLVTCTAAGSKPVTEVKWLTGTLAETVRAKTNSIPHANSTTTTVSTLFGVPTREINHHLVQCVISSEAMSKKETLSYTIQVDFSPMEVTIRKSSEGRFECVTEANPPPDFNWSSIDHSWPQSAVREGAMLQFLKITSDLNGLYQCEASNPYGSKHGHLYVHVPPGSCSACLGVLLAVIAVIAVAVVWYLYKSGKCLRIREVMHEKRMAVRRTFSRREEAQVVEEEPL</sequence>
<feature type="transmembrane region" description="Helical" evidence="11">
    <location>
        <begin position="329"/>
        <end position="348"/>
    </location>
</feature>
<comment type="subcellular location">
    <subcellularLocation>
        <location evidence="1">Membrane</location>
        <topology evidence="1">Single-pass membrane protein</topology>
    </subcellularLocation>
</comment>
<dbReference type="FunCoup" id="A0A6J2RVF6">
    <property type="interactions" value="119"/>
</dbReference>
<dbReference type="KEGG" id="cgob:115026289"/>
<evidence type="ECO:0000256" key="9">
    <source>
        <dbReference type="ARBA" id="ARBA00023157"/>
    </source>
</evidence>
<evidence type="ECO:0000256" key="10">
    <source>
        <dbReference type="ARBA" id="ARBA00023180"/>
    </source>
</evidence>
<dbReference type="RefSeq" id="XP_029314908.1">
    <property type="nucleotide sequence ID" value="XM_029459048.1"/>
</dbReference>
<proteinExistence type="inferred from homology"/>
<evidence type="ECO:0000313" key="14">
    <source>
        <dbReference type="Proteomes" id="UP000504630"/>
    </source>
</evidence>
<name>A0A6J2RVF6_COTGO</name>
<organism evidence="14 15">
    <name type="scientific">Cottoperca gobio</name>
    <name type="common">Frogmouth</name>
    <name type="synonym">Aphritis gobio</name>
    <dbReference type="NCBI Taxonomy" id="56716"/>
    <lineage>
        <taxon>Eukaryota</taxon>
        <taxon>Metazoa</taxon>
        <taxon>Chordata</taxon>
        <taxon>Craniata</taxon>
        <taxon>Vertebrata</taxon>
        <taxon>Euteleostomi</taxon>
        <taxon>Actinopterygii</taxon>
        <taxon>Neopterygii</taxon>
        <taxon>Teleostei</taxon>
        <taxon>Neoteleostei</taxon>
        <taxon>Acanthomorphata</taxon>
        <taxon>Eupercaria</taxon>
        <taxon>Perciformes</taxon>
        <taxon>Notothenioidei</taxon>
        <taxon>Bovichtidae</taxon>
        <taxon>Cottoperca</taxon>
    </lineage>
</organism>
<dbReference type="InterPro" id="IPR013783">
    <property type="entry name" value="Ig-like_fold"/>
</dbReference>
<feature type="chain" id="PRO_5026693637" evidence="12">
    <location>
        <begin position="27"/>
        <end position="385"/>
    </location>
</feature>
<feature type="domain" description="Ig-like" evidence="13">
    <location>
        <begin position="141"/>
        <end position="234"/>
    </location>
</feature>
<gene>
    <name evidence="15" type="primary">LOC115026289</name>
</gene>
<evidence type="ECO:0000259" key="13">
    <source>
        <dbReference type="PROSITE" id="PS50835"/>
    </source>
</evidence>
<dbReference type="AlphaFoldDB" id="A0A6J2RVF6"/>
<dbReference type="Proteomes" id="UP000504630">
    <property type="component" value="Chromosome 21"/>
</dbReference>
<keyword evidence="14" id="KW-1185">Reference proteome</keyword>
<keyword evidence="6" id="KW-0130">Cell adhesion</keyword>
<evidence type="ECO:0000256" key="12">
    <source>
        <dbReference type="SAM" id="SignalP"/>
    </source>
</evidence>
<keyword evidence="3 11" id="KW-0812">Transmembrane</keyword>
<evidence type="ECO:0000256" key="2">
    <source>
        <dbReference type="ARBA" id="ARBA00007810"/>
    </source>
</evidence>
<keyword evidence="10" id="KW-0325">Glycoprotein</keyword>
<keyword evidence="7 11" id="KW-1133">Transmembrane helix</keyword>
<evidence type="ECO:0000256" key="11">
    <source>
        <dbReference type="SAM" id="Phobius"/>
    </source>
</evidence>
<dbReference type="InterPro" id="IPR003598">
    <property type="entry name" value="Ig_sub2"/>
</dbReference>
<dbReference type="InParanoid" id="A0A6J2RVF6"/>
<accession>A0A6J2RVF6</accession>
<dbReference type="GO" id="GO:0016020">
    <property type="term" value="C:membrane"/>
    <property type="evidence" value="ECO:0007669"/>
    <property type="project" value="UniProtKB-SubCell"/>
</dbReference>
<evidence type="ECO:0000256" key="6">
    <source>
        <dbReference type="ARBA" id="ARBA00022889"/>
    </source>
</evidence>
<evidence type="ECO:0000256" key="8">
    <source>
        <dbReference type="ARBA" id="ARBA00023136"/>
    </source>
</evidence>
<dbReference type="InterPro" id="IPR007110">
    <property type="entry name" value="Ig-like_dom"/>
</dbReference>
<evidence type="ECO:0000256" key="1">
    <source>
        <dbReference type="ARBA" id="ARBA00004167"/>
    </source>
</evidence>
<keyword evidence="5" id="KW-0677">Repeat</keyword>
<evidence type="ECO:0000313" key="15">
    <source>
        <dbReference type="RefSeq" id="XP_029314908.1"/>
    </source>
</evidence>
<comment type="similarity">
    <text evidence="2">Belongs to the nectin family.</text>
</comment>
<dbReference type="SMART" id="SM00408">
    <property type="entry name" value="IGc2"/>
    <property type="match status" value="2"/>
</dbReference>
<dbReference type="Pfam" id="PF08205">
    <property type="entry name" value="C2-set_2"/>
    <property type="match status" value="1"/>
</dbReference>
<dbReference type="SMART" id="SM00409">
    <property type="entry name" value="IG"/>
    <property type="match status" value="2"/>
</dbReference>
<dbReference type="GO" id="GO:0007156">
    <property type="term" value="P:homophilic cell adhesion via plasma membrane adhesion molecules"/>
    <property type="evidence" value="ECO:0007669"/>
    <property type="project" value="TreeGrafter"/>
</dbReference>
<feature type="domain" description="Ig-like" evidence="13">
    <location>
        <begin position="25"/>
        <end position="137"/>
    </location>
</feature>
<evidence type="ECO:0000256" key="4">
    <source>
        <dbReference type="ARBA" id="ARBA00022729"/>
    </source>
</evidence>
<dbReference type="GO" id="GO:0005912">
    <property type="term" value="C:adherens junction"/>
    <property type="evidence" value="ECO:0007669"/>
    <property type="project" value="TreeGrafter"/>
</dbReference>
<evidence type="ECO:0000256" key="3">
    <source>
        <dbReference type="ARBA" id="ARBA00022692"/>
    </source>
</evidence>
<evidence type="ECO:0000256" key="5">
    <source>
        <dbReference type="ARBA" id="ARBA00022737"/>
    </source>
</evidence>
<dbReference type="GeneID" id="115026289"/>